<feature type="region of interest" description="Disordered" evidence="4">
    <location>
        <begin position="1"/>
        <end position="110"/>
    </location>
</feature>
<dbReference type="PANTHER" id="PTHR24198">
    <property type="entry name" value="ANKYRIN REPEAT AND PROTEIN KINASE DOMAIN-CONTAINING PROTEIN"/>
    <property type="match status" value="1"/>
</dbReference>
<keyword evidence="2 3" id="KW-0040">ANK repeat</keyword>
<feature type="compositionally biased region" description="Low complexity" evidence="4">
    <location>
        <begin position="75"/>
        <end position="92"/>
    </location>
</feature>
<name>A0A1X6PEH5_PORUM</name>
<dbReference type="AlphaFoldDB" id="A0A1X6PEH5"/>
<gene>
    <name evidence="5" type="ORF">BU14_0084s0044</name>
</gene>
<dbReference type="PROSITE" id="PS50297">
    <property type="entry name" value="ANK_REP_REGION"/>
    <property type="match status" value="1"/>
</dbReference>
<dbReference type="OrthoDB" id="341259at2759"/>
<dbReference type="PANTHER" id="PTHR24198:SF165">
    <property type="entry name" value="ANKYRIN REPEAT-CONTAINING PROTEIN-RELATED"/>
    <property type="match status" value="1"/>
</dbReference>
<dbReference type="InterPro" id="IPR036770">
    <property type="entry name" value="Ankyrin_rpt-contain_sf"/>
</dbReference>
<evidence type="ECO:0000256" key="3">
    <source>
        <dbReference type="PROSITE-ProRule" id="PRU00023"/>
    </source>
</evidence>
<protein>
    <submittedName>
        <fullName evidence="5">Uncharacterized protein</fullName>
    </submittedName>
</protein>
<dbReference type="PROSITE" id="PS50088">
    <property type="entry name" value="ANK_REPEAT"/>
    <property type="match status" value="1"/>
</dbReference>
<sequence length="444" mass="45318">MDMGAAVAATPDGVTADTNPLHTHTEDVDLSGAGGKDKDGGTVAAAAAKAAATNASPPNSERGGSAHADDKVQDTGTAAAAAATEPTAGVAANPEAFPTCVDPDAPAGTGGRAFNQGTDADTMAAAAAERACQARRAQASEFTASNVNTSAEEAAKAAAAAVVDGASLPLAPPFAVRKPTVATRGGKSVLLPGASLVVSLFWRISNAEPEAVETLLRDGVDAERFVGGTLPLLHALEMGQPESISLLFRARADSNLASGRRRLTPLLVAVRKRDEVKLQALFTGGALANLLAPCGLGSVRLAVCKGSVSILKTLPDAGAAANQCDLDGWTPLLEAADCNNVVCASELAQRRADINRPDCSGVVPLYVSAAAGRAELFHLLVQAGGDLILPVSRSSSLLAAALASHHSMLKSRWLSIKKKLAVLRDLQDKKEDTVARLFMDFGNG</sequence>
<keyword evidence="1" id="KW-0677">Repeat</keyword>
<evidence type="ECO:0000256" key="4">
    <source>
        <dbReference type="SAM" id="MobiDB-lite"/>
    </source>
</evidence>
<evidence type="ECO:0000313" key="5">
    <source>
        <dbReference type="EMBL" id="OSX79230.1"/>
    </source>
</evidence>
<dbReference type="Gene3D" id="1.25.40.20">
    <property type="entry name" value="Ankyrin repeat-containing domain"/>
    <property type="match status" value="1"/>
</dbReference>
<evidence type="ECO:0000313" key="6">
    <source>
        <dbReference type="Proteomes" id="UP000218209"/>
    </source>
</evidence>
<feature type="compositionally biased region" description="Low complexity" evidence="4">
    <location>
        <begin position="41"/>
        <end position="55"/>
    </location>
</feature>
<proteinExistence type="predicted"/>
<dbReference type="SMART" id="SM00248">
    <property type="entry name" value="ANK"/>
    <property type="match status" value="5"/>
</dbReference>
<dbReference type="SUPFAM" id="SSF48403">
    <property type="entry name" value="Ankyrin repeat"/>
    <property type="match status" value="1"/>
</dbReference>
<dbReference type="EMBL" id="KV918795">
    <property type="protein sequence ID" value="OSX79230.1"/>
    <property type="molecule type" value="Genomic_DNA"/>
</dbReference>
<dbReference type="InterPro" id="IPR002110">
    <property type="entry name" value="Ankyrin_rpt"/>
</dbReference>
<accession>A0A1X6PEH5</accession>
<keyword evidence="6" id="KW-1185">Reference proteome</keyword>
<reference evidence="5 6" key="1">
    <citation type="submission" date="2017-03" db="EMBL/GenBank/DDBJ databases">
        <title>WGS assembly of Porphyra umbilicalis.</title>
        <authorList>
            <person name="Brawley S.H."/>
            <person name="Blouin N.A."/>
            <person name="Ficko-Blean E."/>
            <person name="Wheeler G.L."/>
            <person name="Lohr M."/>
            <person name="Goodson H.V."/>
            <person name="Jenkins J.W."/>
            <person name="Blaby-Haas C.E."/>
            <person name="Helliwell K.E."/>
            <person name="Chan C."/>
            <person name="Marriage T."/>
            <person name="Bhattacharya D."/>
            <person name="Klein A.S."/>
            <person name="Badis Y."/>
            <person name="Brodie J."/>
            <person name="Cao Y."/>
            <person name="Collen J."/>
            <person name="Dittami S.M."/>
            <person name="Gachon C.M."/>
            <person name="Green B.R."/>
            <person name="Karpowicz S."/>
            <person name="Kim J.W."/>
            <person name="Kudahl U."/>
            <person name="Lin S."/>
            <person name="Michel G."/>
            <person name="Mittag M."/>
            <person name="Olson B.J."/>
            <person name="Pangilinan J."/>
            <person name="Peng Y."/>
            <person name="Qiu H."/>
            <person name="Shu S."/>
            <person name="Singer J.T."/>
            <person name="Smith A.G."/>
            <person name="Sprecher B.N."/>
            <person name="Wagner V."/>
            <person name="Wang W."/>
            <person name="Wang Z.-Y."/>
            <person name="Yan J."/>
            <person name="Yarish C."/>
            <person name="Zoeuner-Riek S."/>
            <person name="Zhuang Y."/>
            <person name="Zou Y."/>
            <person name="Lindquist E.A."/>
            <person name="Grimwood J."/>
            <person name="Barry K."/>
            <person name="Rokhsar D.S."/>
            <person name="Schmutz J."/>
            <person name="Stiller J.W."/>
            <person name="Grossman A.R."/>
            <person name="Prochnik S.E."/>
        </authorList>
    </citation>
    <scope>NUCLEOTIDE SEQUENCE [LARGE SCALE GENOMIC DNA]</scope>
    <source>
        <strain evidence="5">4086291</strain>
    </source>
</reference>
<evidence type="ECO:0000256" key="2">
    <source>
        <dbReference type="ARBA" id="ARBA00023043"/>
    </source>
</evidence>
<evidence type="ECO:0000256" key="1">
    <source>
        <dbReference type="ARBA" id="ARBA00022737"/>
    </source>
</evidence>
<organism evidence="5 6">
    <name type="scientific">Porphyra umbilicalis</name>
    <name type="common">Purple laver</name>
    <name type="synonym">Red alga</name>
    <dbReference type="NCBI Taxonomy" id="2786"/>
    <lineage>
        <taxon>Eukaryota</taxon>
        <taxon>Rhodophyta</taxon>
        <taxon>Bangiophyceae</taxon>
        <taxon>Bangiales</taxon>
        <taxon>Bangiaceae</taxon>
        <taxon>Porphyra</taxon>
    </lineage>
</organism>
<feature type="repeat" description="ANK" evidence="3">
    <location>
        <begin position="360"/>
        <end position="387"/>
    </location>
</feature>
<dbReference type="Proteomes" id="UP000218209">
    <property type="component" value="Unassembled WGS sequence"/>
</dbReference>
<dbReference type="Pfam" id="PF12796">
    <property type="entry name" value="Ank_2"/>
    <property type="match status" value="1"/>
</dbReference>